<sequence length="517" mass="57450">MSAWRSGRRGLRLLEPPVTNDALLREGTDATVMKEKLPEAREVANKAIFGILALGSRQVLVHGVNLAGNVMLARLLSPKDFGVYAVVIFLITFLGTFGGTGLASNLIRSVRPPTDDEYAAVFTAQQIVLCSVTGALTLLAPKLTQIYHLQRSYVWLFWLAAMALMITSLTVIPQIRMERELAFSRLAVAEVWQTIMFNVCAVVLAWRGFGGMSFGIALLVRALTSVIAIYLLEPWRPRWHWDWKIIRSNLSFGIYYQFSQVLSLVKDAIVPLLLGLVLGAASVGYTSWASMVASYPVLALMILQRVYLPTFSRLQHEPPALKRFVEKVVLATNALAAPASVFMLVLIYPLTAMVYGPKWYVAIPLYFLFWTTNLFSPTSTPLLALLNAMGFARIVFAFTVLWMVMTWVIGIPLVLRFGAIGLAWANVCVQVSNLFLFAIVKRKLPLLISASIVPGWALAAVVGLLLWWVNRVHPIQSIAMLLAYLSVGVLVYGSGMLYWHGPEIRQLLPLVRSRRVA</sequence>
<organism evidence="8 9">
    <name type="scientific">Bryocella elongata</name>
    <dbReference type="NCBI Taxonomy" id="863522"/>
    <lineage>
        <taxon>Bacteria</taxon>
        <taxon>Pseudomonadati</taxon>
        <taxon>Acidobacteriota</taxon>
        <taxon>Terriglobia</taxon>
        <taxon>Terriglobales</taxon>
        <taxon>Acidobacteriaceae</taxon>
        <taxon>Bryocella</taxon>
    </lineage>
</organism>
<dbReference type="InterPro" id="IPR050833">
    <property type="entry name" value="Poly_Biosynth_Transport"/>
</dbReference>
<proteinExistence type="inferred from homology"/>
<dbReference type="AlphaFoldDB" id="A0A1H5ZCQ5"/>
<evidence type="ECO:0000256" key="7">
    <source>
        <dbReference type="SAM" id="Phobius"/>
    </source>
</evidence>
<name>A0A1H5ZCQ5_9BACT</name>
<evidence type="ECO:0000256" key="5">
    <source>
        <dbReference type="ARBA" id="ARBA00022989"/>
    </source>
</evidence>
<accession>A0A1H5ZCQ5</accession>
<feature type="transmembrane region" description="Helical" evidence="7">
    <location>
        <begin position="253"/>
        <end position="281"/>
    </location>
</feature>
<feature type="transmembrane region" description="Helical" evidence="7">
    <location>
        <begin position="382"/>
        <end position="405"/>
    </location>
</feature>
<feature type="transmembrane region" description="Helical" evidence="7">
    <location>
        <begin position="446"/>
        <end position="469"/>
    </location>
</feature>
<feature type="transmembrane region" description="Helical" evidence="7">
    <location>
        <begin position="475"/>
        <end position="499"/>
    </location>
</feature>
<keyword evidence="4 7" id="KW-0812">Transmembrane</keyword>
<keyword evidence="3" id="KW-1003">Cell membrane</keyword>
<feature type="transmembrane region" description="Helical" evidence="7">
    <location>
        <begin position="328"/>
        <end position="351"/>
    </location>
</feature>
<gene>
    <name evidence="8" type="ORF">SAMN05421819_2541</name>
</gene>
<comment type="subcellular location">
    <subcellularLocation>
        <location evidence="1">Cell membrane</location>
        <topology evidence="1">Multi-pass membrane protein</topology>
    </subcellularLocation>
</comment>
<dbReference type="PANTHER" id="PTHR30250:SF10">
    <property type="entry name" value="LIPOPOLYSACCHARIDE BIOSYNTHESIS PROTEIN WZXC"/>
    <property type="match status" value="1"/>
</dbReference>
<feature type="transmembrane region" description="Helical" evidence="7">
    <location>
        <begin position="119"/>
        <end position="140"/>
    </location>
</feature>
<evidence type="ECO:0000313" key="8">
    <source>
        <dbReference type="EMBL" id="SEG33146.1"/>
    </source>
</evidence>
<keyword evidence="9" id="KW-1185">Reference proteome</keyword>
<evidence type="ECO:0000256" key="1">
    <source>
        <dbReference type="ARBA" id="ARBA00004651"/>
    </source>
</evidence>
<feature type="transmembrane region" description="Helical" evidence="7">
    <location>
        <begin position="417"/>
        <end position="439"/>
    </location>
</feature>
<dbReference type="EMBL" id="FNVA01000004">
    <property type="protein sequence ID" value="SEG33146.1"/>
    <property type="molecule type" value="Genomic_DNA"/>
</dbReference>
<dbReference type="PANTHER" id="PTHR30250">
    <property type="entry name" value="PST FAMILY PREDICTED COLANIC ACID TRANSPORTER"/>
    <property type="match status" value="1"/>
</dbReference>
<reference evidence="8 9" key="1">
    <citation type="submission" date="2016-10" db="EMBL/GenBank/DDBJ databases">
        <authorList>
            <person name="de Groot N.N."/>
        </authorList>
    </citation>
    <scope>NUCLEOTIDE SEQUENCE [LARGE SCALE GENOMIC DNA]</scope>
    <source>
        <strain evidence="8 9">DSM 22489</strain>
    </source>
</reference>
<feature type="transmembrane region" description="Helical" evidence="7">
    <location>
        <begin position="81"/>
        <end position="107"/>
    </location>
</feature>
<feature type="transmembrane region" description="Helical" evidence="7">
    <location>
        <begin position="287"/>
        <end position="308"/>
    </location>
</feature>
<protein>
    <submittedName>
        <fullName evidence="8">Membrane protein involved in the export of O-antigen and teichoic acid</fullName>
    </submittedName>
</protein>
<feature type="transmembrane region" description="Helical" evidence="7">
    <location>
        <begin position="152"/>
        <end position="172"/>
    </location>
</feature>
<evidence type="ECO:0000256" key="6">
    <source>
        <dbReference type="ARBA" id="ARBA00023136"/>
    </source>
</evidence>
<evidence type="ECO:0000256" key="2">
    <source>
        <dbReference type="ARBA" id="ARBA00007430"/>
    </source>
</evidence>
<keyword evidence="6 7" id="KW-0472">Membrane</keyword>
<comment type="similarity">
    <text evidence="2">Belongs to the polysaccharide synthase family.</text>
</comment>
<dbReference type="Pfam" id="PF13440">
    <property type="entry name" value="Polysacc_synt_3"/>
    <property type="match status" value="1"/>
</dbReference>
<evidence type="ECO:0000256" key="4">
    <source>
        <dbReference type="ARBA" id="ARBA00022692"/>
    </source>
</evidence>
<keyword evidence="5 7" id="KW-1133">Transmembrane helix</keyword>
<dbReference type="Proteomes" id="UP000236728">
    <property type="component" value="Unassembled WGS sequence"/>
</dbReference>
<dbReference type="GO" id="GO:0005886">
    <property type="term" value="C:plasma membrane"/>
    <property type="evidence" value="ECO:0007669"/>
    <property type="project" value="UniProtKB-SubCell"/>
</dbReference>
<feature type="transmembrane region" description="Helical" evidence="7">
    <location>
        <begin position="212"/>
        <end position="232"/>
    </location>
</feature>
<evidence type="ECO:0000256" key="3">
    <source>
        <dbReference type="ARBA" id="ARBA00022475"/>
    </source>
</evidence>
<evidence type="ECO:0000313" key="9">
    <source>
        <dbReference type="Proteomes" id="UP000236728"/>
    </source>
</evidence>